<evidence type="ECO:0000313" key="3">
    <source>
        <dbReference type="Proteomes" id="UP000247810"/>
    </source>
</evidence>
<keyword evidence="1" id="KW-0732">Signal</keyword>
<accession>A0A319DFB7</accession>
<feature type="chain" id="PRO_5016285472" description="Secreted protein" evidence="1">
    <location>
        <begin position="20"/>
        <end position="76"/>
    </location>
</feature>
<sequence>MKVPHLALMSEWILALVFPLPASFMVQGTTEAICRVEPPANVRAQRARSPMRRSDGSSSPVDAIHHLMLGCSQHHP</sequence>
<keyword evidence="3" id="KW-1185">Reference proteome</keyword>
<reference evidence="2 3" key="1">
    <citation type="submission" date="2018-02" db="EMBL/GenBank/DDBJ databases">
        <title>The genomes of Aspergillus section Nigri reveals drivers in fungal speciation.</title>
        <authorList>
            <consortium name="DOE Joint Genome Institute"/>
            <person name="Vesth T.C."/>
            <person name="Nybo J."/>
            <person name="Theobald S."/>
            <person name="Brandl J."/>
            <person name="Frisvad J.C."/>
            <person name="Nielsen K.F."/>
            <person name="Lyhne E.K."/>
            <person name="Kogle M.E."/>
            <person name="Kuo A."/>
            <person name="Riley R."/>
            <person name="Clum A."/>
            <person name="Nolan M."/>
            <person name="Lipzen A."/>
            <person name="Salamov A."/>
            <person name="Henrissat B."/>
            <person name="Wiebenga A."/>
            <person name="De vries R.P."/>
            <person name="Grigoriev I.V."/>
            <person name="Mortensen U.H."/>
            <person name="Andersen M.R."/>
            <person name="Baker S.E."/>
        </authorList>
    </citation>
    <scope>NUCLEOTIDE SEQUENCE [LARGE SCALE GENOMIC DNA]</scope>
    <source>
        <strain evidence="2 3">CBS 707.79</strain>
    </source>
</reference>
<evidence type="ECO:0008006" key="4">
    <source>
        <dbReference type="Google" id="ProtNLM"/>
    </source>
</evidence>
<dbReference type="VEuPathDB" id="FungiDB:BO71DRAFT_428491"/>
<dbReference type="EMBL" id="KZ825844">
    <property type="protein sequence ID" value="PYH96009.1"/>
    <property type="molecule type" value="Genomic_DNA"/>
</dbReference>
<name>A0A319DFB7_9EURO</name>
<protein>
    <recommendedName>
        <fullName evidence="4">Secreted protein</fullName>
    </recommendedName>
</protein>
<evidence type="ECO:0000313" key="2">
    <source>
        <dbReference type="EMBL" id="PYH96009.1"/>
    </source>
</evidence>
<gene>
    <name evidence="2" type="ORF">BO71DRAFT_428491</name>
</gene>
<proteinExistence type="predicted"/>
<evidence type="ECO:0000256" key="1">
    <source>
        <dbReference type="SAM" id="SignalP"/>
    </source>
</evidence>
<dbReference type="Proteomes" id="UP000247810">
    <property type="component" value="Unassembled WGS sequence"/>
</dbReference>
<organism evidence="2 3">
    <name type="scientific">Aspergillus ellipticus CBS 707.79</name>
    <dbReference type="NCBI Taxonomy" id="1448320"/>
    <lineage>
        <taxon>Eukaryota</taxon>
        <taxon>Fungi</taxon>
        <taxon>Dikarya</taxon>
        <taxon>Ascomycota</taxon>
        <taxon>Pezizomycotina</taxon>
        <taxon>Eurotiomycetes</taxon>
        <taxon>Eurotiomycetidae</taxon>
        <taxon>Eurotiales</taxon>
        <taxon>Aspergillaceae</taxon>
        <taxon>Aspergillus</taxon>
        <taxon>Aspergillus subgen. Circumdati</taxon>
    </lineage>
</organism>
<feature type="signal peptide" evidence="1">
    <location>
        <begin position="1"/>
        <end position="19"/>
    </location>
</feature>
<dbReference type="AlphaFoldDB" id="A0A319DFB7"/>